<sequence>MDLDAQSAFAMLSSPKTALNRATSHRSALEPAASRFRPSRSLNLARIEGKYAGIAFGVGVPDNYQITLKHIGGARFVGKAEARNSSNSSLFVNTSLQGRVVEGALLLKQARVIRDNLPAGFFPCLRAGQLNISIEKKKLALSGLWISKSASCGSSQIRLQKLS</sequence>
<reference evidence="1" key="1">
    <citation type="submission" date="2021-05" db="EMBL/GenBank/DDBJ databases">
        <authorList>
            <person name="Pietrasiak N."/>
            <person name="Ward R."/>
            <person name="Stajich J.E."/>
            <person name="Kurbessoian T."/>
        </authorList>
    </citation>
    <scope>NUCLEOTIDE SEQUENCE</scope>
    <source>
        <strain evidence="1">GSE-TBD4-15B</strain>
    </source>
</reference>
<dbReference type="Proteomes" id="UP000707356">
    <property type="component" value="Unassembled WGS sequence"/>
</dbReference>
<gene>
    <name evidence="1" type="ORF">KME07_01010</name>
</gene>
<accession>A0A951P7N8</accession>
<comment type="caution">
    <text evidence="1">The sequence shown here is derived from an EMBL/GenBank/DDBJ whole genome shotgun (WGS) entry which is preliminary data.</text>
</comment>
<protein>
    <submittedName>
        <fullName evidence="1">Uncharacterized protein</fullName>
    </submittedName>
</protein>
<evidence type="ECO:0000313" key="1">
    <source>
        <dbReference type="EMBL" id="MBW4464005.1"/>
    </source>
</evidence>
<evidence type="ECO:0000313" key="2">
    <source>
        <dbReference type="Proteomes" id="UP000707356"/>
    </source>
</evidence>
<name>A0A951P7N8_9CYAN</name>
<dbReference type="AlphaFoldDB" id="A0A951P7N8"/>
<reference evidence="1" key="2">
    <citation type="journal article" date="2022" name="Microbiol. Resour. Announc.">
        <title>Metagenome Sequencing to Explore Phylogenomics of Terrestrial Cyanobacteria.</title>
        <authorList>
            <person name="Ward R.D."/>
            <person name="Stajich J.E."/>
            <person name="Johansen J.R."/>
            <person name="Huntemann M."/>
            <person name="Clum A."/>
            <person name="Foster B."/>
            <person name="Foster B."/>
            <person name="Roux S."/>
            <person name="Palaniappan K."/>
            <person name="Varghese N."/>
            <person name="Mukherjee S."/>
            <person name="Reddy T.B.K."/>
            <person name="Daum C."/>
            <person name="Copeland A."/>
            <person name="Chen I.A."/>
            <person name="Ivanova N.N."/>
            <person name="Kyrpides N.C."/>
            <person name="Shapiro N."/>
            <person name="Eloe-Fadrosh E.A."/>
            <person name="Pietrasiak N."/>
        </authorList>
    </citation>
    <scope>NUCLEOTIDE SEQUENCE</scope>
    <source>
        <strain evidence="1">GSE-TBD4-15B</strain>
    </source>
</reference>
<proteinExistence type="predicted"/>
<organism evidence="1 2">
    <name type="scientific">Pegethrix bostrychoides GSE-TBD4-15B</name>
    <dbReference type="NCBI Taxonomy" id="2839662"/>
    <lineage>
        <taxon>Bacteria</taxon>
        <taxon>Bacillati</taxon>
        <taxon>Cyanobacteriota</taxon>
        <taxon>Cyanophyceae</taxon>
        <taxon>Oculatellales</taxon>
        <taxon>Oculatellaceae</taxon>
        <taxon>Pegethrix</taxon>
    </lineage>
</organism>
<dbReference type="EMBL" id="JAHHHV010000004">
    <property type="protein sequence ID" value="MBW4464005.1"/>
    <property type="molecule type" value="Genomic_DNA"/>
</dbReference>